<evidence type="ECO:0000313" key="11">
    <source>
        <dbReference type="Proteomes" id="UP000229916"/>
    </source>
</evidence>
<gene>
    <name evidence="7" type="primary">rpsM</name>
    <name evidence="10" type="ORF">COS81_03220</name>
</gene>
<dbReference type="FunFam" id="1.10.8.50:FF:000001">
    <property type="entry name" value="30S ribosomal protein S13"/>
    <property type="match status" value="1"/>
</dbReference>
<dbReference type="AlphaFoldDB" id="A0A2M7AMQ2"/>
<dbReference type="SUPFAM" id="SSF46946">
    <property type="entry name" value="S13-like H2TH domain"/>
    <property type="match status" value="1"/>
</dbReference>
<keyword evidence="7" id="KW-0820">tRNA-binding</keyword>
<dbReference type="GO" id="GO:0006412">
    <property type="term" value="P:translation"/>
    <property type="evidence" value="ECO:0007669"/>
    <property type="project" value="UniProtKB-UniRule"/>
</dbReference>
<evidence type="ECO:0000256" key="6">
    <source>
        <dbReference type="ARBA" id="ARBA00035166"/>
    </source>
</evidence>
<comment type="subunit">
    <text evidence="7">Part of the 30S ribosomal subunit. Forms a loose heterodimer with protein S19. Forms two bridges to the 50S subunit in the 70S ribosome.</text>
</comment>
<dbReference type="PIRSF" id="PIRSF002134">
    <property type="entry name" value="Ribosomal_S13"/>
    <property type="match status" value="1"/>
</dbReference>
<reference evidence="11" key="1">
    <citation type="submission" date="2017-09" db="EMBL/GenBank/DDBJ databases">
        <title>Depth-based differentiation of microbial function through sediment-hosted aquifers and enrichment of novel symbionts in the deep terrestrial subsurface.</title>
        <authorList>
            <person name="Probst A.J."/>
            <person name="Ladd B."/>
            <person name="Jarett J.K."/>
            <person name="Geller-Mcgrath D.E."/>
            <person name="Sieber C.M.K."/>
            <person name="Emerson J.B."/>
            <person name="Anantharaman K."/>
            <person name="Thomas B.C."/>
            <person name="Malmstrom R."/>
            <person name="Stieglmeier M."/>
            <person name="Klingl A."/>
            <person name="Woyke T."/>
            <person name="Ryan C.M."/>
            <person name="Banfield J.F."/>
        </authorList>
    </citation>
    <scope>NUCLEOTIDE SEQUENCE [LARGE SCALE GENOMIC DNA]</scope>
</reference>
<evidence type="ECO:0000256" key="2">
    <source>
        <dbReference type="ARBA" id="ARBA00022730"/>
    </source>
</evidence>
<feature type="compositionally biased region" description="Basic and acidic residues" evidence="9">
    <location>
        <begin position="86"/>
        <end position="96"/>
    </location>
</feature>
<dbReference type="Gene3D" id="1.10.8.50">
    <property type="match status" value="1"/>
</dbReference>
<dbReference type="GO" id="GO:0000049">
    <property type="term" value="F:tRNA binding"/>
    <property type="evidence" value="ECO:0007669"/>
    <property type="project" value="UniProtKB-UniRule"/>
</dbReference>
<keyword evidence="4 7" id="KW-0689">Ribosomal protein</keyword>
<accession>A0A2M7AMQ2</accession>
<feature type="compositionally biased region" description="Basic residues" evidence="9">
    <location>
        <begin position="101"/>
        <end position="127"/>
    </location>
</feature>
<dbReference type="HAMAP" id="MF_01315">
    <property type="entry name" value="Ribosomal_uS13"/>
    <property type="match status" value="1"/>
</dbReference>
<comment type="function">
    <text evidence="7">Located at the top of the head of the 30S subunit, it contacts several helices of the 16S rRNA. In the 70S ribosome it contacts the 23S rRNA (bridge B1a) and protein L5 of the 50S subunit (bridge B1b), connecting the 2 subunits; these bridges are implicated in subunit movement. Contacts the tRNAs in the A and P-sites.</text>
</comment>
<evidence type="ECO:0000256" key="8">
    <source>
        <dbReference type="RuleBase" id="RU003830"/>
    </source>
</evidence>
<dbReference type="PANTHER" id="PTHR10871:SF1">
    <property type="entry name" value="SMALL RIBOSOMAL SUBUNIT PROTEIN US13M"/>
    <property type="match status" value="1"/>
</dbReference>
<evidence type="ECO:0000256" key="7">
    <source>
        <dbReference type="HAMAP-Rule" id="MF_01315"/>
    </source>
</evidence>
<dbReference type="GO" id="GO:0019843">
    <property type="term" value="F:rRNA binding"/>
    <property type="evidence" value="ECO:0007669"/>
    <property type="project" value="UniProtKB-UniRule"/>
</dbReference>
<dbReference type="InterPro" id="IPR027437">
    <property type="entry name" value="Rbsml_uS13_C"/>
</dbReference>
<dbReference type="GO" id="GO:0015935">
    <property type="term" value="C:small ribosomal subunit"/>
    <property type="evidence" value="ECO:0007669"/>
    <property type="project" value="TreeGrafter"/>
</dbReference>
<evidence type="ECO:0000256" key="9">
    <source>
        <dbReference type="SAM" id="MobiDB-lite"/>
    </source>
</evidence>
<protein>
    <recommendedName>
        <fullName evidence="6 7">Small ribosomal subunit protein uS13</fullName>
    </recommendedName>
</protein>
<feature type="region of interest" description="Disordered" evidence="9">
    <location>
        <begin position="86"/>
        <end position="127"/>
    </location>
</feature>
<keyword evidence="5 7" id="KW-0687">Ribonucleoprotein</keyword>
<comment type="caution">
    <text evidence="10">The sequence shown here is derived from an EMBL/GenBank/DDBJ whole genome shotgun (WGS) entry which is preliminary data.</text>
</comment>
<evidence type="ECO:0000256" key="1">
    <source>
        <dbReference type="ARBA" id="ARBA00008080"/>
    </source>
</evidence>
<dbReference type="GO" id="GO:0003735">
    <property type="term" value="F:structural constituent of ribosome"/>
    <property type="evidence" value="ECO:0007669"/>
    <property type="project" value="InterPro"/>
</dbReference>
<evidence type="ECO:0000256" key="4">
    <source>
        <dbReference type="ARBA" id="ARBA00022980"/>
    </source>
</evidence>
<evidence type="ECO:0000256" key="5">
    <source>
        <dbReference type="ARBA" id="ARBA00023274"/>
    </source>
</evidence>
<organism evidence="10 11">
    <name type="scientific">candidate division WWE3 bacterium CG06_land_8_20_14_3_00_42_16</name>
    <dbReference type="NCBI Taxonomy" id="1975083"/>
    <lineage>
        <taxon>Bacteria</taxon>
        <taxon>Katanobacteria</taxon>
    </lineage>
</organism>
<dbReference type="InterPro" id="IPR019980">
    <property type="entry name" value="Ribosomal_uS13_bac-type"/>
</dbReference>
<dbReference type="PANTHER" id="PTHR10871">
    <property type="entry name" value="30S RIBOSOMAL PROTEIN S13/40S RIBOSOMAL PROTEIN S18"/>
    <property type="match status" value="1"/>
</dbReference>
<dbReference type="PROSITE" id="PS50159">
    <property type="entry name" value="RIBOSOMAL_S13_2"/>
    <property type="match status" value="1"/>
</dbReference>
<dbReference type="GO" id="GO:0005829">
    <property type="term" value="C:cytosol"/>
    <property type="evidence" value="ECO:0007669"/>
    <property type="project" value="TreeGrafter"/>
</dbReference>
<sequence>MARIAGIDLPDKKRIEIALTYIYGIGETRSQSILKASGIDPNLRVFELKDGEVAKIQQFISKNYRIEGELKREVSDNIRRLREIKTYRGSRHEKNLPARGQRTRHNARTKKGRKMTVGGLRRKLEKT</sequence>
<dbReference type="EMBL" id="PEWD01000064">
    <property type="protein sequence ID" value="PIU68662.1"/>
    <property type="molecule type" value="Genomic_DNA"/>
</dbReference>
<dbReference type="Gene3D" id="4.10.910.10">
    <property type="entry name" value="30s ribosomal protein s13, domain 2"/>
    <property type="match status" value="1"/>
</dbReference>
<dbReference type="InterPro" id="IPR010979">
    <property type="entry name" value="Ribosomal_uS13-like_H2TH"/>
</dbReference>
<keyword evidence="3 7" id="KW-0694">RNA-binding</keyword>
<evidence type="ECO:0000313" key="10">
    <source>
        <dbReference type="EMBL" id="PIU68662.1"/>
    </source>
</evidence>
<dbReference type="Pfam" id="PF00416">
    <property type="entry name" value="Ribosomal_S13"/>
    <property type="match status" value="1"/>
</dbReference>
<proteinExistence type="inferred from homology"/>
<dbReference type="NCBIfam" id="TIGR03631">
    <property type="entry name" value="uS13_bact"/>
    <property type="match status" value="1"/>
</dbReference>
<name>A0A2M7AMQ2_UNCKA</name>
<dbReference type="InterPro" id="IPR001892">
    <property type="entry name" value="Ribosomal_uS13"/>
</dbReference>
<evidence type="ECO:0000256" key="3">
    <source>
        <dbReference type="ARBA" id="ARBA00022884"/>
    </source>
</evidence>
<dbReference type="Proteomes" id="UP000229916">
    <property type="component" value="Unassembled WGS sequence"/>
</dbReference>
<comment type="similarity">
    <text evidence="1 7 8">Belongs to the universal ribosomal protein uS13 family.</text>
</comment>
<keyword evidence="2 7" id="KW-0699">rRNA-binding</keyword>